<dbReference type="EMBL" id="JACHJU010000007">
    <property type="protein sequence ID" value="MBB4944223.1"/>
    <property type="molecule type" value="Genomic_DNA"/>
</dbReference>
<comment type="caution">
    <text evidence="1">The sequence shown here is derived from an EMBL/GenBank/DDBJ whole genome shotgun (WGS) entry which is preliminary data.</text>
</comment>
<dbReference type="AlphaFoldDB" id="A0A7W7RW49"/>
<evidence type="ECO:0000313" key="3">
    <source>
        <dbReference type="Proteomes" id="UP000534286"/>
    </source>
</evidence>
<organism evidence="1 3">
    <name type="scientific">Streptosporangium album</name>
    <dbReference type="NCBI Taxonomy" id="47479"/>
    <lineage>
        <taxon>Bacteria</taxon>
        <taxon>Bacillati</taxon>
        <taxon>Actinomycetota</taxon>
        <taxon>Actinomycetes</taxon>
        <taxon>Streptosporangiales</taxon>
        <taxon>Streptosporangiaceae</taxon>
        <taxon>Streptosporangium</taxon>
    </lineage>
</organism>
<dbReference type="EMBL" id="JACHJU010000001">
    <property type="protein sequence ID" value="MBB4939280.1"/>
    <property type="molecule type" value="Genomic_DNA"/>
</dbReference>
<evidence type="ECO:0000313" key="1">
    <source>
        <dbReference type="EMBL" id="MBB4939280.1"/>
    </source>
</evidence>
<gene>
    <name evidence="1" type="ORF">FHR32_003585</name>
    <name evidence="2" type="ORF">FHR32_008626</name>
</gene>
<evidence type="ECO:0000313" key="2">
    <source>
        <dbReference type="EMBL" id="MBB4944223.1"/>
    </source>
</evidence>
<name>A0A7W7RW49_9ACTN</name>
<keyword evidence="3" id="KW-1185">Reference proteome</keyword>
<dbReference type="RefSeq" id="WP_184755297.1">
    <property type="nucleotide sequence ID" value="NZ_BAABEK010000216.1"/>
</dbReference>
<proteinExistence type="predicted"/>
<accession>A0A7W7RW49</accession>
<dbReference type="Proteomes" id="UP000534286">
    <property type="component" value="Unassembled WGS sequence"/>
</dbReference>
<sequence length="82" mass="8960">MVQVSVYRPQHKMSDALDILALNVMRHPVEPKKATDPVVSGDRTDMMWVADHGLVLRVTTSESAKDALDAVVRGLHVSQAPA</sequence>
<protein>
    <submittedName>
        <fullName evidence="1">Uncharacterized protein</fullName>
    </submittedName>
</protein>
<reference evidence="1 3" key="1">
    <citation type="submission" date="2020-08" db="EMBL/GenBank/DDBJ databases">
        <title>Sequencing the genomes of 1000 actinobacteria strains.</title>
        <authorList>
            <person name="Klenk H.-P."/>
        </authorList>
    </citation>
    <scope>NUCLEOTIDE SEQUENCE [LARGE SCALE GENOMIC DNA]</scope>
    <source>
        <strain evidence="1 3">DSM 43023</strain>
    </source>
</reference>